<dbReference type="KEGG" id="deo:CAY53_04345"/>
<keyword evidence="1" id="KW-0812">Transmembrane</keyword>
<dbReference type="EMBL" id="CP021255">
    <property type="protein sequence ID" value="AVD70808.1"/>
    <property type="molecule type" value="Genomic_DNA"/>
</dbReference>
<dbReference type="Proteomes" id="UP000239867">
    <property type="component" value="Chromosome"/>
</dbReference>
<evidence type="ECO:0000256" key="1">
    <source>
        <dbReference type="SAM" id="Phobius"/>
    </source>
</evidence>
<proteinExistence type="predicted"/>
<evidence type="ECO:0000313" key="3">
    <source>
        <dbReference type="Proteomes" id="UP000239867"/>
    </source>
</evidence>
<organism evidence="2 3">
    <name type="scientific">Desulfobulbus oralis</name>
    <dbReference type="NCBI Taxonomy" id="1986146"/>
    <lineage>
        <taxon>Bacteria</taxon>
        <taxon>Pseudomonadati</taxon>
        <taxon>Thermodesulfobacteriota</taxon>
        <taxon>Desulfobulbia</taxon>
        <taxon>Desulfobulbales</taxon>
        <taxon>Desulfobulbaceae</taxon>
        <taxon>Desulfobulbus</taxon>
    </lineage>
</organism>
<keyword evidence="1" id="KW-1133">Transmembrane helix</keyword>
<dbReference type="RefSeq" id="WP_104936095.1">
    <property type="nucleotide sequence ID" value="NZ_CP021255.1"/>
</dbReference>
<evidence type="ECO:0000313" key="2">
    <source>
        <dbReference type="EMBL" id="AVD70808.1"/>
    </source>
</evidence>
<gene>
    <name evidence="2" type="ORF">CAY53_04345</name>
</gene>
<dbReference type="AlphaFoldDB" id="A0A2L1GMD5"/>
<protein>
    <submittedName>
        <fullName evidence="2">Uncharacterized protein</fullName>
    </submittedName>
</protein>
<feature type="transmembrane region" description="Helical" evidence="1">
    <location>
        <begin position="6"/>
        <end position="39"/>
    </location>
</feature>
<reference evidence="2 3" key="1">
    <citation type="journal article" date="2018" name="MBio">
        <title>Insights into the evolution of host association through the isolation and characterization of a novel human periodontal pathobiont, Desulfobulbus oralis.</title>
        <authorList>
            <person name="Cross K.L."/>
            <person name="Chirania P."/>
            <person name="Xiong W."/>
            <person name="Beall C.J."/>
            <person name="Elkins J.G."/>
            <person name="Giannone R.J."/>
            <person name="Griffen A.L."/>
            <person name="Guss A.M."/>
            <person name="Hettich R.L."/>
            <person name="Joshi S.S."/>
            <person name="Mokrzan E.M."/>
            <person name="Martin R.K."/>
            <person name="Zhulin I.B."/>
            <person name="Leys E.J."/>
            <person name="Podar M."/>
        </authorList>
    </citation>
    <scope>NUCLEOTIDE SEQUENCE [LARGE SCALE GENOMIC DNA]</scope>
    <source>
        <strain evidence="2 3">ORNL</strain>
    </source>
</reference>
<keyword evidence="3" id="KW-1185">Reference proteome</keyword>
<sequence length="106" mass="11842">MATKIVWALFAAAACTIFMIATPVALWLAVGFLVLLGLFLRMLRLRRRVPALLLALVLLLPNLRWGASILALRLKEREPLQAMLSRADQTRHSGAQAIKLCRGRRP</sequence>
<dbReference type="PROSITE" id="PS51257">
    <property type="entry name" value="PROKAR_LIPOPROTEIN"/>
    <property type="match status" value="1"/>
</dbReference>
<keyword evidence="1" id="KW-0472">Membrane</keyword>
<name>A0A2L1GMD5_9BACT</name>
<accession>A0A2L1GMD5</accession>
<feature type="transmembrane region" description="Helical" evidence="1">
    <location>
        <begin position="51"/>
        <end position="74"/>
    </location>
</feature>